<name>A0ABY8TMT2_TETOB</name>
<evidence type="ECO:0000313" key="3">
    <source>
        <dbReference type="Proteomes" id="UP001244341"/>
    </source>
</evidence>
<reference evidence="2 3" key="1">
    <citation type="submission" date="2023-05" db="EMBL/GenBank/DDBJ databases">
        <title>A 100% complete, gapless, phased diploid assembly of the Scenedesmus obliquus UTEX 3031 genome.</title>
        <authorList>
            <person name="Biondi T.C."/>
            <person name="Hanschen E.R."/>
            <person name="Kwon T."/>
            <person name="Eng W."/>
            <person name="Kruse C.P.S."/>
            <person name="Koehler S.I."/>
            <person name="Kunde Y."/>
            <person name="Gleasner C.D."/>
            <person name="You Mak K.T."/>
            <person name="Polle J."/>
            <person name="Hovde B.T."/>
            <person name="Starkenburg S.R."/>
        </authorList>
    </citation>
    <scope>NUCLEOTIDE SEQUENCE [LARGE SCALE GENOMIC DNA]</scope>
    <source>
        <strain evidence="2 3">DOE0152z</strain>
    </source>
</reference>
<dbReference type="EMBL" id="CP126208">
    <property type="protein sequence ID" value="WIA09636.1"/>
    <property type="molecule type" value="Genomic_DNA"/>
</dbReference>
<evidence type="ECO:0000259" key="1">
    <source>
        <dbReference type="PROSITE" id="PS51141"/>
    </source>
</evidence>
<dbReference type="Pfam" id="PF03110">
    <property type="entry name" value="SBP"/>
    <property type="match status" value="1"/>
</dbReference>
<gene>
    <name evidence="2" type="ORF">OEZ85_009024</name>
</gene>
<accession>A0ABY8TMT2</accession>
<dbReference type="InterPro" id="IPR004333">
    <property type="entry name" value="SBP_dom"/>
</dbReference>
<evidence type="ECO:0000313" key="2">
    <source>
        <dbReference type="EMBL" id="WIA09636.1"/>
    </source>
</evidence>
<keyword evidence="3" id="KW-1185">Reference proteome</keyword>
<sequence length="130" mass="14541">MCISQGFGVSAEGHLPCSGGEQQAATSALRKAKRCRALGCTVQDLGGSYCRKKRLCEAHMKADAIEAPECGPGMWRYCQQCGKLEQLHRFEGTKRSCRASLVKRKANADKAMYRQQRRQQQQQQQYAAQL</sequence>
<dbReference type="Proteomes" id="UP001244341">
    <property type="component" value="Chromosome 1b"/>
</dbReference>
<organism evidence="2 3">
    <name type="scientific">Tetradesmus obliquus</name>
    <name type="common">Green alga</name>
    <name type="synonym">Acutodesmus obliquus</name>
    <dbReference type="NCBI Taxonomy" id="3088"/>
    <lineage>
        <taxon>Eukaryota</taxon>
        <taxon>Viridiplantae</taxon>
        <taxon>Chlorophyta</taxon>
        <taxon>core chlorophytes</taxon>
        <taxon>Chlorophyceae</taxon>
        <taxon>CS clade</taxon>
        <taxon>Sphaeropleales</taxon>
        <taxon>Scenedesmaceae</taxon>
        <taxon>Tetradesmus</taxon>
    </lineage>
</organism>
<feature type="domain" description="SBP-type" evidence="1">
    <location>
        <begin position="32"/>
        <end position="111"/>
    </location>
</feature>
<dbReference type="InterPro" id="IPR036893">
    <property type="entry name" value="SBP_sf"/>
</dbReference>
<protein>
    <recommendedName>
        <fullName evidence="1">SBP-type domain-containing protein</fullName>
    </recommendedName>
</protein>
<dbReference type="SUPFAM" id="SSF103612">
    <property type="entry name" value="SBT domain"/>
    <property type="match status" value="1"/>
</dbReference>
<dbReference type="Gene3D" id="4.10.1100.10">
    <property type="entry name" value="Transcription factor, SBP-box domain"/>
    <property type="match status" value="1"/>
</dbReference>
<proteinExistence type="predicted"/>
<dbReference type="PROSITE" id="PS51141">
    <property type="entry name" value="ZF_SBP"/>
    <property type="match status" value="1"/>
</dbReference>